<evidence type="ECO:0000256" key="1">
    <source>
        <dbReference type="SAM" id="MobiDB-lite"/>
    </source>
</evidence>
<sequence length="175" mass="18685">MASDEFIALDAWFARADAGAQLAEAPSQIEGIASTESQRDARGATGDISEDATCDDARERAVAECRRWHARLEDALDAACERLLCEIAAGVLARELQLAPCDLGAVLAGVRREMLGDPLRVRLHPEDCARWNDASLPCVADASLSPGDALLELREGSIDARFGVRLQAVLDACAP</sequence>
<dbReference type="Pfam" id="PF02108">
    <property type="entry name" value="FliH"/>
    <property type="match status" value="1"/>
</dbReference>
<evidence type="ECO:0000313" key="3">
    <source>
        <dbReference type="EMBL" id="CBH75929.1"/>
    </source>
</evidence>
<reference evidence="3" key="1">
    <citation type="submission" date="2009-10" db="EMBL/GenBank/DDBJ databases">
        <title>Diversity of trophic interactions inside an arsenic-rich microbial ecosystem.</title>
        <authorList>
            <person name="Bertin P.N."/>
            <person name="Heinrich-Salmeron A."/>
            <person name="Pelletier E."/>
            <person name="Goulhen-Chollet F."/>
            <person name="Arsene-Ploetze F."/>
            <person name="Gallien S."/>
            <person name="Calteau A."/>
            <person name="Vallenet D."/>
            <person name="Casiot C."/>
            <person name="Chane-Woon-Ming B."/>
            <person name="Giloteaux L."/>
            <person name="Barakat M."/>
            <person name="Bonnefoy V."/>
            <person name="Bruneel O."/>
            <person name="Chandler M."/>
            <person name="Cleiss J."/>
            <person name="Duran R."/>
            <person name="Elbaz-Poulichet F."/>
            <person name="Fonknechten N."/>
            <person name="Lauga B."/>
            <person name="Mornico D."/>
            <person name="Ortet P."/>
            <person name="Schaeffer C."/>
            <person name="Siguier P."/>
            <person name="Alexander Thil Smith A."/>
            <person name="Van Dorsselaer A."/>
            <person name="Weissenbach J."/>
            <person name="Medigue C."/>
            <person name="Le Paslier D."/>
        </authorList>
    </citation>
    <scope>NUCLEOTIDE SEQUENCE</scope>
</reference>
<name>E6PHJ1_9ZZZZ</name>
<dbReference type="EMBL" id="CABL01000017">
    <property type="protein sequence ID" value="CBH75929.1"/>
    <property type="molecule type" value="Genomic_DNA"/>
</dbReference>
<comment type="caution">
    <text evidence="3">The sequence shown here is derived from an EMBL/GenBank/DDBJ whole genome shotgun (WGS) entry which is preliminary data.</text>
</comment>
<gene>
    <name evidence="3" type="ORF">CARN1_1096</name>
</gene>
<dbReference type="InterPro" id="IPR018035">
    <property type="entry name" value="Flagellar_FliH/T3SS_HrpE"/>
</dbReference>
<accession>E6PHJ1</accession>
<proteinExistence type="predicted"/>
<feature type="domain" description="Flagellar assembly protein FliH/Type III secretion system HrpE" evidence="2">
    <location>
        <begin position="60"/>
        <end position="168"/>
    </location>
</feature>
<dbReference type="AlphaFoldDB" id="E6PHJ1"/>
<protein>
    <recommendedName>
        <fullName evidence="2">Flagellar assembly protein FliH/Type III secretion system HrpE domain-containing protein</fullName>
    </recommendedName>
</protein>
<evidence type="ECO:0000259" key="2">
    <source>
        <dbReference type="Pfam" id="PF02108"/>
    </source>
</evidence>
<feature type="region of interest" description="Disordered" evidence="1">
    <location>
        <begin position="26"/>
        <end position="50"/>
    </location>
</feature>
<organism evidence="3">
    <name type="scientific">mine drainage metagenome</name>
    <dbReference type="NCBI Taxonomy" id="410659"/>
    <lineage>
        <taxon>unclassified sequences</taxon>
        <taxon>metagenomes</taxon>
        <taxon>ecological metagenomes</taxon>
    </lineage>
</organism>